<keyword evidence="1" id="KW-0812">Transmembrane</keyword>
<reference evidence="3 4" key="1">
    <citation type="journal article" date="2018" name="BMC Genomics">
        <title>Whole genome sequencing and function prediction of 133 gut anaerobes isolated from chicken caecum in pure cultures.</title>
        <authorList>
            <person name="Medvecky M."/>
            <person name="Cejkova D."/>
            <person name="Polansky O."/>
            <person name="Karasova D."/>
            <person name="Kubasova T."/>
            <person name="Cizek A."/>
            <person name="Rychlik I."/>
        </authorList>
    </citation>
    <scope>NUCLEOTIDE SEQUENCE [LARGE SCALE GENOMIC DNA]</scope>
    <source>
        <strain evidence="3 4">An13</strain>
    </source>
</reference>
<dbReference type="InterPro" id="IPR027417">
    <property type="entry name" value="P-loop_NTPase"/>
</dbReference>
<dbReference type="Gene3D" id="3.40.50.300">
    <property type="entry name" value="P-loop containing nucleotide triphosphate hydrolases"/>
    <property type="match status" value="1"/>
</dbReference>
<dbReference type="EMBL" id="NFLJ01000010">
    <property type="protein sequence ID" value="OUQ35147.1"/>
    <property type="molecule type" value="Genomic_DNA"/>
</dbReference>
<protein>
    <recommendedName>
        <fullName evidence="2">ABC transporter domain-containing protein</fullName>
    </recommendedName>
</protein>
<sequence>MKKVGDVMLEMKQICIKYDNHVVYNYAYFCAKDNELTVVVGKSGSGKSTLHELLTFQRTGTYEYYYNDENIAYLNENQQQKFVQTHMGIVNQIPAFINDLKMKDHIALCQSLFHGYDVDELAEQLEIKHTYSLYPQQLSGGEKIRMSILLALIHQPEILVFDEPTASLDKHHTQLIVKLLKAYAHQGHTVIIFTHDALLKKEADVVYQIENCQLTQSIVNGPQTIEMKPPILTNSKHYTQYLYKMFEHRKLLKITMIIFVSLSIGLCSFSILYGQSVIQKYADQLDPLNKGGIFYHEYSLMDTDPPSIGEELDAVKELSHIKIWPFVIDQNWESHLNENDEYMTLRIYQNGHLENQSKIETSVGAFSVASYNENYDYKINDVKEIDNDEGVYISPDFLYFLKTGQFIEDFVAHKDELERMCQEVNEKTEVEIPINVPVYRMIDNDMDDIYYKTVNVKMKIKGIIETPYSFSMSSINGILDVDVFYPFSVIEQYQKELSKTIPEDAVPFYYNYYQFVVEDGYDFHEAKEDIETLGFKVSSTYDEIYTKVQIVKQLNESIFMISGLIMLVVLMLFFGVKYNQKQDYVDFIHFFTRRGLTVSRSRKMLGIYFLYESLICMILSIVFMFIIAYVFFALLYNEVFIVRPSFFAFCIILSLCIEIGIPMLILRGIRK</sequence>
<dbReference type="PROSITE" id="PS50893">
    <property type="entry name" value="ABC_TRANSPORTER_2"/>
    <property type="match status" value="1"/>
</dbReference>
<dbReference type="InterPro" id="IPR015854">
    <property type="entry name" value="ABC_transpr_LolD-like"/>
</dbReference>
<name>A0A1Y4SYZ7_9FIRM</name>
<comment type="caution">
    <text evidence="3">The sequence shown here is derived from an EMBL/GenBank/DDBJ whole genome shotgun (WGS) entry which is preliminary data.</text>
</comment>
<keyword evidence="1" id="KW-1133">Transmembrane helix</keyword>
<keyword evidence="4" id="KW-1185">Reference proteome</keyword>
<dbReference type="SUPFAM" id="SSF52540">
    <property type="entry name" value="P-loop containing nucleoside triphosphate hydrolases"/>
    <property type="match status" value="1"/>
</dbReference>
<proteinExistence type="predicted"/>
<organism evidence="3 4">
    <name type="scientific">Massilimicrobiota timonensis</name>
    <dbReference type="NCBI Taxonomy" id="1776392"/>
    <lineage>
        <taxon>Bacteria</taxon>
        <taxon>Bacillati</taxon>
        <taxon>Bacillota</taxon>
        <taxon>Erysipelotrichia</taxon>
        <taxon>Erysipelotrichales</taxon>
        <taxon>Erysipelotrichaceae</taxon>
        <taxon>Massilimicrobiota</taxon>
    </lineage>
</organism>
<dbReference type="PANTHER" id="PTHR24220:SF86">
    <property type="entry name" value="ABC TRANSPORTER ABCH.1"/>
    <property type="match status" value="1"/>
</dbReference>
<dbReference type="InterPro" id="IPR003439">
    <property type="entry name" value="ABC_transporter-like_ATP-bd"/>
</dbReference>
<keyword evidence="1" id="KW-0472">Membrane</keyword>
<gene>
    <name evidence="3" type="ORF">B5E75_04775</name>
</gene>
<dbReference type="AlphaFoldDB" id="A0A1Y4SYZ7"/>
<evidence type="ECO:0000256" key="1">
    <source>
        <dbReference type="SAM" id="Phobius"/>
    </source>
</evidence>
<feature type="transmembrane region" description="Helical" evidence="1">
    <location>
        <begin position="251"/>
        <end position="273"/>
    </location>
</feature>
<accession>A0A1Y4SYZ7</accession>
<feature type="domain" description="ABC transporter" evidence="2">
    <location>
        <begin position="9"/>
        <end position="245"/>
    </location>
</feature>
<evidence type="ECO:0000313" key="3">
    <source>
        <dbReference type="EMBL" id="OUQ35147.1"/>
    </source>
</evidence>
<dbReference type="Pfam" id="PF00005">
    <property type="entry name" value="ABC_tran"/>
    <property type="match status" value="1"/>
</dbReference>
<feature type="transmembrane region" description="Helical" evidence="1">
    <location>
        <begin position="609"/>
        <end position="634"/>
    </location>
</feature>
<evidence type="ECO:0000259" key="2">
    <source>
        <dbReference type="PROSITE" id="PS50893"/>
    </source>
</evidence>
<dbReference type="OrthoDB" id="1644760at2"/>
<dbReference type="PANTHER" id="PTHR24220">
    <property type="entry name" value="IMPORT ATP-BINDING PROTEIN"/>
    <property type="match status" value="1"/>
</dbReference>
<dbReference type="GO" id="GO:0016887">
    <property type="term" value="F:ATP hydrolysis activity"/>
    <property type="evidence" value="ECO:0007669"/>
    <property type="project" value="InterPro"/>
</dbReference>
<dbReference type="GO" id="GO:0005886">
    <property type="term" value="C:plasma membrane"/>
    <property type="evidence" value="ECO:0007669"/>
    <property type="project" value="TreeGrafter"/>
</dbReference>
<evidence type="ECO:0000313" key="4">
    <source>
        <dbReference type="Proteomes" id="UP000195305"/>
    </source>
</evidence>
<dbReference type="GO" id="GO:0022857">
    <property type="term" value="F:transmembrane transporter activity"/>
    <property type="evidence" value="ECO:0007669"/>
    <property type="project" value="TreeGrafter"/>
</dbReference>
<dbReference type="Proteomes" id="UP000195305">
    <property type="component" value="Unassembled WGS sequence"/>
</dbReference>
<dbReference type="GO" id="GO:0005524">
    <property type="term" value="F:ATP binding"/>
    <property type="evidence" value="ECO:0007669"/>
    <property type="project" value="InterPro"/>
</dbReference>
<feature type="transmembrane region" description="Helical" evidence="1">
    <location>
        <begin position="557"/>
        <end position="576"/>
    </location>
</feature>
<feature type="transmembrane region" description="Helical" evidence="1">
    <location>
        <begin position="646"/>
        <end position="666"/>
    </location>
</feature>